<protein>
    <submittedName>
        <fullName evidence="6">SAFB-like transcription modulator isoform X1</fullName>
    </submittedName>
</protein>
<proteinExistence type="predicted"/>
<dbReference type="PROSITE" id="PS50800">
    <property type="entry name" value="SAP"/>
    <property type="match status" value="1"/>
</dbReference>
<organism evidence="6 7">
    <name type="scientific">Leptotrombidium deliense</name>
    <dbReference type="NCBI Taxonomy" id="299467"/>
    <lineage>
        <taxon>Eukaryota</taxon>
        <taxon>Metazoa</taxon>
        <taxon>Ecdysozoa</taxon>
        <taxon>Arthropoda</taxon>
        <taxon>Chelicerata</taxon>
        <taxon>Arachnida</taxon>
        <taxon>Acari</taxon>
        <taxon>Acariformes</taxon>
        <taxon>Trombidiformes</taxon>
        <taxon>Prostigmata</taxon>
        <taxon>Anystina</taxon>
        <taxon>Parasitengona</taxon>
        <taxon>Trombiculoidea</taxon>
        <taxon>Trombiculidae</taxon>
        <taxon>Leptotrombidium</taxon>
    </lineage>
</organism>
<name>A0A443S5W5_9ACAR</name>
<dbReference type="OrthoDB" id="6159259at2759"/>
<evidence type="ECO:0000313" key="7">
    <source>
        <dbReference type="Proteomes" id="UP000288716"/>
    </source>
</evidence>
<dbReference type="Proteomes" id="UP000288716">
    <property type="component" value="Unassembled WGS sequence"/>
</dbReference>
<dbReference type="InterPro" id="IPR051738">
    <property type="entry name" value="SAF_Modulators"/>
</dbReference>
<dbReference type="EMBL" id="NCKV01007553">
    <property type="protein sequence ID" value="RWS22927.1"/>
    <property type="molecule type" value="Genomic_DNA"/>
</dbReference>
<dbReference type="GO" id="GO:0006357">
    <property type="term" value="P:regulation of transcription by RNA polymerase II"/>
    <property type="evidence" value="ECO:0007669"/>
    <property type="project" value="TreeGrafter"/>
</dbReference>
<feature type="compositionally biased region" description="Basic and acidic residues" evidence="4">
    <location>
        <begin position="126"/>
        <end position="161"/>
    </location>
</feature>
<evidence type="ECO:0000256" key="2">
    <source>
        <dbReference type="ARBA" id="ARBA00022884"/>
    </source>
</evidence>
<evidence type="ECO:0000256" key="3">
    <source>
        <dbReference type="ARBA" id="ARBA00023242"/>
    </source>
</evidence>
<feature type="domain" description="SAP" evidence="5">
    <location>
        <begin position="14"/>
        <end position="48"/>
    </location>
</feature>
<dbReference type="GO" id="GO:0003723">
    <property type="term" value="F:RNA binding"/>
    <property type="evidence" value="ECO:0007669"/>
    <property type="project" value="UniProtKB-KW"/>
</dbReference>
<dbReference type="GO" id="GO:0050684">
    <property type="term" value="P:regulation of mRNA processing"/>
    <property type="evidence" value="ECO:0007669"/>
    <property type="project" value="TreeGrafter"/>
</dbReference>
<evidence type="ECO:0000256" key="1">
    <source>
        <dbReference type="ARBA" id="ARBA00004123"/>
    </source>
</evidence>
<dbReference type="AlphaFoldDB" id="A0A443S5W5"/>
<feature type="non-terminal residue" evidence="6">
    <location>
        <position position="200"/>
    </location>
</feature>
<dbReference type="SUPFAM" id="SSF68906">
    <property type="entry name" value="SAP domain"/>
    <property type="match status" value="1"/>
</dbReference>
<dbReference type="STRING" id="299467.A0A443S5W5"/>
<feature type="region of interest" description="Disordered" evidence="4">
    <location>
        <begin position="178"/>
        <end position="200"/>
    </location>
</feature>
<evidence type="ECO:0000313" key="6">
    <source>
        <dbReference type="EMBL" id="RWS22927.1"/>
    </source>
</evidence>
<dbReference type="GO" id="GO:0043565">
    <property type="term" value="F:sequence-specific DNA binding"/>
    <property type="evidence" value="ECO:0007669"/>
    <property type="project" value="TreeGrafter"/>
</dbReference>
<sequence>MASEESSAGVSKKLHDLKVIDLKNELEKRNLDKTGVKATLIERLAKALKDSGINPNDYLFTIASDSPKKISSKRNSGRYLFTASKKNETGRSDEYTCNLNVELSQKDKEDDSENSDNDGQDTNDSEYEKSVHSEEKMSDEKMKAKRAENPEKNKKNEKKTGLEAADIVQDALQLDIDDELNEYRDDEVLDLTDPRKDNFK</sequence>
<feature type="compositionally biased region" description="Acidic residues" evidence="4">
    <location>
        <begin position="110"/>
        <end position="125"/>
    </location>
</feature>
<dbReference type="Pfam" id="PF02037">
    <property type="entry name" value="SAP"/>
    <property type="match status" value="1"/>
</dbReference>
<dbReference type="InterPro" id="IPR036361">
    <property type="entry name" value="SAP_dom_sf"/>
</dbReference>
<accession>A0A443S5W5</accession>
<evidence type="ECO:0000259" key="5">
    <source>
        <dbReference type="PROSITE" id="PS50800"/>
    </source>
</evidence>
<comment type="subcellular location">
    <subcellularLocation>
        <location evidence="1">Nucleus</location>
    </subcellularLocation>
</comment>
<dbReference type="InterPro" id="IPR003034">
    <property type="entry name" value="SAP_dom"/>
</dbReference>
<dbReference type="PANTHER" id="PTHR15683:SF8">
    <property type="entry name" value="SCAFFOLD ATTACHMENT FACTOR B, ISOFORM B"/>
    <property type="match status" value="1"/>
</dbReference>
<keyword evidence="7" id="KW-1185">Reference proteome</keyword>
<dbReference type="SMART" id="SM00513">
    <property type="entry name" value="SAP"/>
    <property type="match status" value="1"/>
</dbReference>
<feature type="compositionally biased region" description="Basic and acidic residues" evidence="4">
    <location>
        <begin position="85"/>
        <end position="94"/>
    </location>
</feature>
<feature type="region of interest" description="Disordered" evidence="4">
    <location>
        <begin position="62"/>
        <end position="165"/>
    </location>
</feature>
<reference evidence="6 7" key="1">
    <citation type="journal article" date="2018" name="Gigascience">
        <title>Genomes of trombidid mites reveal novel predicted allergens and laterally-transferred genes associated with secondary metabolism.</title>
        <authorList>
            <person name="Dong X."/>
            <person name="Chaisiri K."/>
            <person name="Xia D."/>
            <person name="Armstrong S.D."/>
            <person name="Fang Y."/>
            <person name="Donnelly M.J."/>
            <person name="Kadowaki T."/>
            <person name="McGarry J.W."/>
            <person name="Darby A.C."/>
            <person name="Makepeace B.L."/>
        </authorList>
    </citation>
    <scope>NUCLEOTIDE SEQUENCE [LARGE SCALE GENOMIC DNA]</scope>
    <source>
        <strain evidence="6">UoL-UT</strain>
    </source>
</reference>
<keyword evidence="3" id="KW-0539">Nucleus</keyword>
<keyword evidence="2" id="KW-0694">RNA-binding</keyword>
<dbReference type="GO" id="GO:0005634">
    <property type="term" value="C:nucleus"/>
    <property type="evidence" value="ECO:0007669"/>
    <property type="project" value="UniProtKB-SubCell"/>
</dbReference>
<comment type="caution">
    <text evidence="6">The sequence shown here is derived from an EMBL/GenBank/DDBJ whole genome shotgun (WGS) entry which is preliminary data.</text>
</comment>
<dbReference type="VEuPathDB" id="VectorBase:LDEU009112"/>
<feature type="compositionally biased region" description="Acidic residues" evidence="4">
    <location>
        <begin position="178"/>
        <end position="190"/>
    </location>
</feature>
<evidence type="ECO:0000256" key="4">
    <source>
        <dbReference type="SAM" id="MobiDB-lite"/>
    </source>
</evidence>
<gene>
    <name evidence="6" type="ORF">B4U80_13465</name>
</gene>
<dbReference type="PANTHER" id="PTHR15683">
    <property type="entry name" value="SCAFFOLD ATTACHMENT FACTOR B-RELATED"/>
    <property type="match status" value="1"/>
</dbReference>
<dbReference type="Gene3D" id="1.10.720.30">
    <property type="entry name" value="SAP domain"/>
    <property type="match status" value="1"/>
</dbReference>